<organism evidence="1 2">
    <name type="scientific">Sistotremastrum suecicum HHB10207 ss-3</name>
    <dbReference type="NCBI Taxonomy" id="1314776"/>
    <lineage>
        <taxon>Eukaryota</taxon>
        <taxon>Fungi</taxon>
        <taxon>Dikarya</taxon>
        <taxon>Basidiomycota</taxon>
        <taxon>Agaricomycotina</taxon>
        <taxon>Agaricomycetes</taxon>
        <taxon>Sistotremastrales</taxon>
        <taxon>Sistotremastraceae</taxon>
        <taxon>Sistotremastrum</taxon>
    </lineage>
</organism>
<dbReference type="AlphaFoldDB" id="A0A166DQ81"/>
<gene>
    <name evidence="1" type="ORF">SISSUDRAFT_1061710</name>
</gene>
<accession>A0A166DQ81</accession>
<evidence type="ECO:0000313" key="2">
    <source>
        <dbReference type="Proteomes" id="UP000076798"/>
    </source>
</evidence>
<keyword evidence="2" id="KW-1185">Reference proteome</keyword>
<reference evidence="1 2" key="1">
    <citation type="journal article" date="2016" name="Mol. Biol. Evol.">
        <title>Comparative Genomics of Early-Diverging Mushroom-Forming Fungi Provides Insights into the Origins of Lignocellulose Decay Capabilities.</title>
        <authorList>
            <person name="Nagy L.G."/>
            <person name="Riley R."/>
            <person name="Tritt A."/>
            <person name="Adam C."/>
            <person name="Daum C."/>
            <person name="Floudas D."/>
            <person name="Sun H."/>
            <person name="Yadav J.S."/>
            <person name="Pangilinan J."/>
            <person name="Larsson K.H."/>
            <person name="Matsuura K."/>
            <person name="Barry K."/>
            <person name="Labutti K."/>
            <person name="Kuo R."/>
            <person name="Ohm R.A."/>
            <person name="Bhattacharya S.S."/>
            <person name="Shirouzu T."/>
            <person name="Yoshinaga Y."/>
            <person name="Martin F.M."/>
            <person name="Grigoriev I.V."/>
            <person name="Hibbett D.S."/>
        </authorList>
    </citation>
    <scope>NUCLEOTIDE SEQUENCE [LARGE SCALE GENOMIC DNA]</scope>
    <source>
        <strain evidence="1 2">HHB10207 ss-3</strain>
    </source>
</reference>
<protein>
    <submittedName>
        <fullName evidence="1">Uncharacterized protein</fullName>
    </submittedName>
</protein>
<evidence type="ECO:0000313" key="1">
    <source>
        <dbReference type="EMBL" id="KZT38782.1"/>
    </source>
</evidence>
<dbReference type="Proteomes" id="UP000076798">
    <property type="component" value="Unassembled WGS sequence"/>
</dbReference>
<dbReference type="CDD" id="cd00161">
    <property type="entry name" value="beta-trefoil_Ricin-like"/>
    <property type="match status" value="1"/>
</dbReference>
<name>A0A166DQ81_9AGAM</name>
<dbReference type="EMBL" id="KV428057">
    <property type="protein sequence ID" value="KZT38782.1"/>
    <property type="molecule type" value="Genomic_DNA"/>
</dbReference>
<proteinExistence type="predicted"/>
<sequence length="146" mass="15823">MALPLEPASGPYHIVGDANSKAIAALESPTPPGTKVSSVLNSWIPFTDPRTISSLKRLGDGTFSIVNDATGLFVNPPDDDTGVAVFLPVEYGWKFEHADNELWNIKKPDEDCYLKPSLDRSAGPSSVFVNPGSKFASWSLRPLETY</sequence>